<organism evidence="2 3">
    <name type="scientific">Wuchereria bancrofti</name>
    <dbReference type="NCBI Taxonomy" id="6293"/>
    <lineage>
        <taxon>Eukaryota</taxon>
        <taxon>Metazoa</taxon>
        <taxon>Ecdysozoa</taxon>
        <taxon>Nematoda</taxon>
        <taxon>Chromadorea</taxon>
        <taxon>Rhabditida</taxon>
        <taxon>Spirurina</taxon>
        <taxon>Spiruromorpha</taxon>
        <taxon>Filarioidea</taxon>
        <taxon>Onchocercidae</taxon>
        <taxon>Wuchereria</taxon>
    </lineage>
</organism>
<gene>
    <name evidence="2" type="ORF">WUBG_12759</name>
</gene>
<dbReference type="Gene3D" id="1.20.920.30">
    <property type="match status" value="1"/>
</dbReference>
<feature type="non-terminal residue" evidence="2">
    <location>
        <position position="1"/>
    </location>
</feature>
<dbReference type="AlphaFoldDB" id="J9EH34"/>
<evidence type="ECO:0000259" key="1">
    <source>
        <dbReference type="Pfam" id="PF22597"/>
    </source>
</evidence>
<name>J9EH34_WUCBA</name>
<dbReference type="EMBL" id="ADBV01009223">
    <property type="protein sequence ID" value="EJW76332.1"/>
    <property type="molecule type" value="Genomic_DNA"/>
</dbReference>
<reference evidence="3" key="1">
    <citation type="submission" date="2012-08" db="EMBL/GenBank/DDBJ databases">
        <title>The Genome Sequence of Wuchereria bancrofti.</title>
        <authorList>
            <person name="Nutman T.B."/>
            <person name="Fink D.L."/>
            <person name="Russ C."/>
            <person name="Young S."/>
            <person name="Zeng Q."/>
            <person name="Koehrsen M."/>
            <person name="Alvarado L."/>
            <person name="Berlin A."/>
            <person name="Chapman S.B."/>
            <person name="Chen Z."/>
            <person name="Freedman E."/>
            <person name="Gellesch M."/>
            <person name="Goldberg J."/>
            <person name="Griggs A."/>
            <person name="Gujja S."/>
            <person name="Heilman E.R."/>
            <person name="Heiman D."/>
            <person name="Hepburn T."/>
            <person name="Howarth C."/>
            <person name="Jen D."/>
            <person name="Larson L."/>
            <person name="Lewis B."/>
            <person name="Mehta T."/>
            <person name="Park D."/>
            <person name="Pearson M."/>
            <person name="Roberts A."/>
            <person name="Saif S."/>
            <person name="Shea T."/>
            <person name="Shenoy N."/>
            <person name="Sisk P."/>
            <person name="Stolte C."/>
            <person name="Sykes S."/>
            <person name="Walk T."/>
            <person name="White J."/>
            <person name="Yandava C."/>
            <person name="Haas B."/>
            <person name="Henn M.R."/>
            <person name="Nusbaum C."/>
            <person name="Birren B."/>
        </authorList>
    </citation>
    <scope>NUCLEOTIDE SEQUENCE [LARGE SCALE GENOMIC DNA]</scope>
    <source>
        <strain evidence="3">NA</strain>
    </source>
</reference>
<evidence type="ECO:0000313" key="2">
    <source>
        <dbReference type="EMBL" id="EJW76332.1"/>
    </source>
</evidence>
<sequence length="65" mass="7663">DSAEPLRYRLNDLASIMVHLFNDIRNSFKPTDKTHYVFTLKDLSNWAFSLTRYDITGNFSYFASH</sequence>
<feature type="domain" description="Dynein 2 heavy chain 1 cytoplasmic ATPase lid" evidence="1">
    <location>
        <begin position="6"/>
        <end position="54"/>
    </location>
</feature>
<dbReference type="InterPro" id="IPR054354">
    <property type="entry name" value="DYNC2H1-like_lid"/>
</dbReference>
<dbReference type="Proteomes" id="UP000004810">
    <property type="component" value="Unassembled WGS sequence"/>
</dbReference>
<dbReference type="Pfam" id="PF22597">
    <property type="entry name" value="DYN_lid"/>
    <property type="match status" value="1"/>
</dbReference>
<comment type="caution">
    <text evidence="2">The sequence shown here is derived from an EMBL/GenBank/DDBJ whole genome shotgun (WGS) entry which is preliminary data.</text>
</comment>
<protein>
    <recommendedName>
        <fullName evidence="1">Dynein 2 heavy chain 1 cytoplasmic ATPase lid domain-containing protein</fullName>
    </recommendedName>
</protein>
<proteinExistence type="predicted"/>
<accession>J9EH34</accession>
<evidence type="ECO:0000313" key="3">
    <source>
        <dbReference type="Proteomes" id="UP000004810"/>
    </source>
</evidence>